<dbReference type="PRINTS" id="PR00951">
    <property type="entry name" value="FLGBIOSNFLIP"/>
</dbReference>
<comment type="caution">
    <text evidence="14">The sequence shown here is derived from an EMBL/GenBank/DDBJ whole genome shotgun (WGS) entry which is preliminary data.</text>
</comment>
<keyword evidence="10" id="KW-0975">Bacterial flagellum</keyword>
<keyword evidence="14" id="KW-0966">Cell projection</keyword>
<name>A0ABS5RG49_9HYPH</name>
<evidence type="ECO:0000313" key="14">
    <source>
        <dbReference type="EMBL" id="MBS9479322.1"/>
    </source>
</evidence>
<gene>
    <name evidence="12 14" type="primary">fliP</name>
    <name evidence="14" type="ORF">KIP89_19615</name>
</gene>
<feature type="transmembrane region" description="Helical" evidence="12">
    <location>
        <begin position="224"/>
        <end position="243"/>
    </location>
</feature>
<keyword evidence="6 12" id="KW-1005">Bacterial flagellum biogenesis</keyword>
<feature type="signal peptide" evidence="13">
    <location>
        <begin position="1"/>
        <end position="24"/>
    </location>
</feature>
<dbReference type="NCBIfam" id="TIGR01103">
    <property type="entry name" value="fliP"/>
    <property type="match status" value="1"/>
</dbReference>
<keyword evidence="8 12" id="KW-1133">Transmembrane helix</keyword>
<comment type="similarity">
    <text evidence="1 12">Belongs to the FliP/MopC/SpaP family.</text>
</comment>
<evidence type="ECO:0000256" key="12">
    <source>
        <dbReference type="RuleBase" id="RU362069"/>
    </source>
</evidence>
<evidence type="ECO:0000256" key="1">
    <source>
        <dbReference type="ARBA" id="ARBA00006257"/>
    </source>
</evidence>
<dbReference type="PANTHER" id="PTHR30587:SF0">
    <property type="entry name" value="FLAGELLAR BIOSYNTHETIC PROTEIN FLIP"/>
    <property type="match status" value="1"/>
</dbReference>
<evidence type="ECO:0000256" key="6">
    <source>
        <dbReference type="ARBA" id="ARBA00022795"/>
    </source>
</evidence>
<dbReference type="InterPro" id="IPR005838">
    <property type="entry name" value="T3SS_IM_P"/>
</dbReference>
<accession>A0ABS5RG49</accession>
<dbReference type="RefSeq" id="WP_213757292.1">
    <property type="nucleotide sequence ID" value="NZ_JAHCQH010000025.1"/>
</dbReference>
<evidence type="ECO:0000256" key="7">
    <source>
        <dbReference type="ARBA" id="ARBA00022927"/>
    </source>
</evidence>
<keyword evidence="5 12" id="KW-0812">Transmembrane</keyword>
<keyword evidence="13" id="KW-0732">Signal</keyword>
<reference evidence="14" key="1">
    <citation type="submission" date="2021-05" db="EMBL/GenBank/DDBJ databases">
        <authorList>
            <person name="Sun Q."/>
            <person name="Inoue M."/>
        </authorList>
    </citation>
    <scope>NUCLEOTIDE SEQUENCE</scope>
    <source>
        <strain evidence="14">VKM B-3255</strain>
    </source>
</reference>
<dbReference type="InterPro" id="IPR005837">
    <property type="entry name" value="FliP"/>
</dbReference>
<keyword evidence="3 12" id="KW-0813">Transport</keyword>
<evidence type="ECO:0000256" key="3">
    <source>
        <dbReference type="ARBA" id="ARBA00022448"/>
    </source>
</evidence>
<protein>
    <recommendedName>
        <fullName evidence="2 12">Flagellar biosynthetic protein FliP</fullName>
    </recommendedName>
</protein>
<comment type="subcellular location">
    <subcellularLocation>
        <location evidence="12">Cell membrane</location>
        <topology evidence="12">Multi-pass membrane protein</topology>
    </subcellularLocation>
    <subcellularLocation>
        <location evidence="12">Bacterial flagellum basal body</location>
    </subcellularLocation>
</comment>
<keyword evidence="14" id="KW-0282">Flagellum</keyword>
<dbReference type="PRINTS" id="PR01302">
    <property type="entry name" value="TYPE3IMPPROT"/>
</dbReference>
<proteinExistence type="inferred from homology"/>
<evidence type="ECO:0000256" key="11">
    <source>
        <dbReference type="ARBA" id="ARBA00023225"/>
    </source>
</evidence>
<sequence length="252" mass="27364">MTRRLLPAGLALGAGLLFAVPALAQQTPSLSELLNEAGGGAASGRIVQMIALLTVLSVAPGLLIMVTSFTRFVIALSFLRSGLGLQSTPANLVLISLSLFMTFYVMGPTFDRAWTQGIQPLTANEISEQEAIKRVAEPFREFMLTQVRPKDLQTFADLAAANGQVVAAAPEEVELRILIPAFMISELRRGFEIGFLIMLPFLIIDMIVATLVMSMGMMMMPPAVIALPFKILFFILIDGWNLLVGGLVRSFY</sequence>
<evidence type="ECO:0000256" key="9">
    <source>
        <dbReference type="ARBA" id="ARBA00023136"/>
    </source>
</evidence>
<evidence type="ECO:0000256" key="13">
    <source>
        <dbReference type="SAM" id="SignalP"/>
    </source>
</evidence>
<comment type="caution">
    <text evidence="12">Lacks conserved residue(s) required for the propagation of feature annotation.</text>
</comment>
<keyword evidence="14" id="KW-0969">Cilium</keyword>
<evidence type="ECO:0000313" key="15">
    <source>
        <dbReference type="Proteomes" id="UP001166585"/>
    </source>
</evidence>
<dbReference type="Pfam" id="PF00813">
    <property type="entry name" value="FliP"/>
    <property type="match status" value="1"/>
</dbReference>
<keyword evidence="11 12" id="KW-1006">Bacterial flagellum protein export</keyword>
<dbReference type="PROSITE" id="PS01060">
    <property type="entry name" value="FLIP_1"/>
    <property type="match status" value="1"/>
</dbReference>
<keyword evidence="7 12" id="KW-0653">Protein transport</keyword>
<evidence type="ECO:0000256" key="2">
    <source>
        <dbReference type="ARBA" id="ARBA00021714"/>
    </source>
</evidence>
<dbReference type="Proteomes" id="UP001166585">
    <property type="component" value="Unassembled WGS sequence"/>
</dbReference>
<feature type="transmembrane region" description="Helical" evidence="12">
    <location>
        <begin position="193"/>
        <end position="212"/>
    </location>
</feature>
<evidence type="ECO:0000256" key="10">
    <source>
        <dbReference type="ARBA" id="ARBA00023143"/>
    </source>
</evidence>
<keyword evidence="4 12" id="KW-1003">Cell membrane</keyword>
<dbReference type="EMBL" id="JAHCQH010000025">
    <property type="protein sequence ID" value="MBS9479322.1"/>
    <property type="molecule type" value="Genomic_DNA"/>
</dbReference>
<dbReference type="PROSITE" id="PS01061">
    <property type="entry name" value="FLIP_2"/>
    <property type="match status" value="1"/>
</dbReference>
<keyword evidence="15" id="KW-1185">Reference proteome</keyword>
<dbReference type="NCBIfam" id="NF009438">
    <property type="entry name" value="PRK12797.1"/>
    <property type="match status" value="1"/>
</dbReference>
<evidence type="ECO:0000256" key="8">
    <source>
        <dbReference type="ARBA" id="ARBA00022989"/>
    </source>
</evidence>
<dbReference type="PANTHER" id="PTHR30587">
    <property type="entry name" value="FLAGELLAR BIOSYNTHETIC PROTEIN FLIP"/>
    <property type="match status" value="1"/>
</dbReference>
<feature type="transmembrane region" description="Helical" evidence="12">
    <location>
        <begin position="48"/>
        <end position="78"/>
    </location>
</feature>
<feature type="chain" id="PRO_5046818055" description="Flagellar biosynthetic protein FliP" evidence="13">
    <location>
        <begin position="25"/>
        <end position="252"/>
    </location>
</feature>
<evidence type="ECO:0000256" key="4">
    <source>
        <dbReference type="ARBA" id="ARBA00022475"/>
    </source>
</evidence>
<comment type="function">
    <text evidence="12">Plays a role in the flagellum-specific transport system.</text>
</comment>
<organism evidence="14 15">
    <name type="scientific">Ancylobacter radicis</name>
    <dbReference type="NCBI Taxonomy" id="2836179"/>
    <lineage>
        <taxon>Bacteria</taxon>
        <taxon>Pseudomonadati</taxon>
        <taxon>Pseudomonadota</taxon>
        <taxon>Alphaproteobacteria</taxon>
        <taxon>Hyphomicrobiales</taxon>
        <taxon>Xanthobacteraceae</taxon>
        <taxon>Ancylobacter</taxon>
    </lineage>
</organism>
<keyword evidence="9 12" id="KW-0472">Membrane</keyword>
<evidence type="ECO:0000256" key="5">
    <source>
        <dbReference type="ARBA" id="ARBA00022692"/>
    </source>
</evidence>